<organism evidence="2 3">
    <name type="scientific">Streptomyces pseudovenezuelae</name>
    <dbReference type="NCBI Taxonomy" id="67350"/>
    <lineage>
        <taxon>Bacteria</taxon>
        <taxon>Bacillati</taxon>
        <taxon>Actinomycetota</taxon>
        <taxon>Actinomycetes</taxon>
        <taxon>Kitasatosporales</taxon>
        <taxon>Streptomycetaceae</taxon>
        <taxon>Streptomyces</taxon>
        <taxon>Streptomyces aurantiacus group</taxon>
    </lineage>
</organism>
<feature type="region of interest" description="Disordered" evidence="1">
    <location>
        <begin position="1"/>
        <end position="35"/>
    </location>
</feature>
<protein>
    <submittedName>
        <fullName evidence="2">Uncharacterized protein</fullName>
    </submittedName>
</protein>
<gene>
    <name evidence="2" type="ORF">M2283_007025</name>
</gene>
<evidence type="ECO:0000313" key="2">
    <source>
        <dbReference type="EMBL" id="MDH6219686.1"/>
    </source>
</evidence>
<evidence type="ECO:0000256" key="1">
    <source>
        <dbReference type="SAM" id="MobiDB-lite"/>
    </source>
</evidence>
<comment type="caution">
    <text evidence="2">The sequence shown here is derived from an EMBL/GenBank/DDBJ whole genome shotgun (WGS) entry which is preliminary data.</text>
</comment>
<name>A0ABT6LVJ2_9ACTN</name>
<dbReference type="Proteomes" id="UP001160499">
    <property type="component" value="Unassembled WGS sequence"/>
</dbReference>
<feature type="compositionally biased region" description="Polar residues" evidence="1">
    <location>
        <begin position="18"/>
        <end position="28"/>
    </location>
</feature>
<keyword evidence="3" id="KW-1185">Reference proteome</keyword>
<accession>A0ABT6LVJ2</accession>
<proteinExistence type="predicted"/>
<sequence>MVATDLDAESSAGGKWNSGRSGLFTAQNDPALLET</sequence>
<reference evidence="2 3" key="1">
    <citation type="submission" date="2023-04" db="EMBL/GenBank/DDBJ databases">
        <title>Forest soil microbial communities from Buena Vista Peninsula, Colon Province, Panama.</title>
        <authorList>
            <person name="Bouskill N."/>
        </authorList>
    </citation>
    <scope>NUCLEOTIDE SEQUENCE [LARGE SCALE GENOMIC DNA]</scope>
    <source>
        <strain evidence="2 3">GGS1</strain>
    </source>
</reference>
<evidence type="ECO:0000313" key="3">
    <source>
        <dbReference type="Proteomes" id="UP001160499"/>
    </source>
</evidence>
<dbReference type="EMBL" id="JARXVH010000013">
    <property type="protein sequence ID" value="MDH6219686.1"/>
    <property type="molecule type" value="Genomic_DNA"/>
</dbReference>